<organism evidence="1 2">
    <name type="scientific">Sphingobacterium multivorum</name>
    <dbReference type="NCBI Taxonomy" id="28454"/>
    <lineage>
        <taxon>Bacteria</taxon>
        <taxon>Pseudomonadati</taxon>
        <taxon>Bacteroidota</taxon>
        <taxon>Sphingobacteriia</taxon>
        <taxon>Sphingobacteriales</taxon>
        <taxon>Sphingobacteriaceae</taxon>
        <taxon>Sphingobacterium</taxon>
    </lineage>
</organism>
<dbReference type="RefSeq" id="WP_070565712.1">
    <property type="nucleotide sequence ID" value="NZ_CP069793.1"/>
</dbReference>
<evidence type="ECO:0000313" key="1">
    <source>
        <dbReference type="EMBL" id="SPZ94503.1"/>
    </source>
</evidence>
<dbReference type="GeneID" id="97180150"/>
<dbReference type="SUPFAM" id="SSF51206">
    <property type="entry name" value="cAMP-binding domain-like"/>
    <property type="match status" value="1"/>
</dbReference>
<name>A0A2X2JRX3_SPHMU</name>
<protein>
    <submittedName>
        <fullName evidence="1">Cyclic nucleotide-binding domain</fullName>
    </submittedName>
</protein>
<dbReference type="CDD" id="cd00038">
    <property type="entry name" value="CAP_ED"/>
    <property type="match status" value="1"/>
</dbReference>
<dbReference type="Gene3D" id="2.60.120.10">
    <property type="entry name" value="Jelly Rolls"/>
    <property type="match status" value="1"/>
</dbReference>
<dbReference type="InterPro" id="IPR018490">
    <property type="entry name" value="cNMP-bd_dom_sf"/>
</dbReference>
<dbReference type="InterPro" id="IPR000595">
    <property type="entry name" value="cNMP-bd_dom"/>
</dbReference>
<dbReference type="AlphaFoldDB" id="A0A2X2JRX3"/>
<dbReference type="InterPro" id="IPR014710">
    <property type="entry name" value="RmlC-like_jellyroll"/>
</dbReference>
<reference evidence="1 2" key="1">
    <citation type="submission" date="2018-06" db="EMBL/GenBank/DDBJ databases">
        <authorList>
            <consortium name="Pathogen Informatics"/>
            <person name="Doyle S."/>
        </authorList>
    </citation>
    <scope>NUCLEOTIDE SEQUENCE [LARGE SCALE GENOMIC DNA]</scope>
    <source>
        <strain evidence="1 2">NCTC11343</strain>
    </source>
</reference>
<accession>A0A2X2JRX3</accession>
<proteinExistence type="predicted"/>
<dbReference type="Proteomes" id="UP000251241">
    <property type="component" value="Unassembled WGS sequence"/>
</dbReference>
<sequence length="198" mass="22862">MTETEKYLADFKTAVTSVYPISDKAFDLLAETAYIQQFKKNEVLLREGRVANDIFFVCKGALNSYFIDEKGAIWNKWIYLERDFASTRFSAIIKTPNDFKLQAIENTTVVCMPYYQTRAAINQNDELKNLYIAYLEKKWIVINEEREISLLTESATTRYLKLLAAHPGIDSRIPLQYIASHLSITPTQLSRIRKGLTK</sequence>
<evidence type="ECO:0000313" key="2">
    <source>
        <dbReference type="Proteomes" id="UP000251241"/>
    </source>
</evidence>
<dbReference type="EMBL" id="UAUU01000011">
    <property type="protein sequence ID" value="SPZ94503.1"/>
    <property type="molecule type" value="Genomic_DNA"/>
</dbReference>
<gene>
    <name evidence="1" type="ORF">NCTC11343_05342</name>
</gene>